<feature type="chain" id="PRO_5043036632" description="Secreted protein" evidence="1">
    <location>
        <begin position="41"/>
        <end position="110"/>
    </location>
</feature>
<evidence type="ECO:0000313" key="2">
    <source>
        <dbReference type="EMBL" id="WOL07059.1"/>
    </source>
</evidence>
<name>A0AAQ3KE17_9LILI</name>
<sequence>MKGRSHLIPSSLTWKKKIKTKATRWVFLLLALEVAHSASADGMPAQLMAHPPVHLICSRVKQSTAALPPIMHRSCRLALSRIISCRLVKVLGFQLCLYMTEASNLTPIIQ</sequence>
<evidence type="ECO:0000313" key="3">
    <source>
        <dbReference type="Proteomes" id="UP001327560"/>
    </source>
</evidence>
<evidence type="ECO:0000256" key="1">
    <source>
        <dbReference type="SAM" id="SignalP"/>
    </source>
</evidence>
<keyword evidence="1" id="KW-0732">Signal</keyword>
<proteinExistence type="predicted"/>
<keyword evidence="3" id="KW-1185">Reference proteome</keyword>
<dbReference type="EMBL" id="CP136894">
    <property type="protein sequence ID" value="WOL07059.1"/>
    <property type="molecule type" value="Genomic_DNA"/>
</dbReference>
<evidence type="ECO:0008006" key="4">
    <source>
        <dbReference type="Google" id="ProtNLM"/>
    </source>
</evidence>
<dbReference type="Proteomes" id="UP001327560">
    <property type="component" value="Chromosome 5"/>
</dbReference>
<accession>A0AAQ3KE17</accession>
<gene>
    <name evidence="2" type="ORF">Cni_G15795</name>
</gene>
<organism evidence="2 3">
    <name type="scientific">Canna indica</name>
    <name type="common">Indian-shot</name>
    <dbReference type="NCBI Taxonomy" id="4628"/>
    <lineage>
        <taxon>Eukaryota</taxon>
        <taxon>Viridiplantae</taxon>
        <taxon>Streptophyta</taxon>
        <taxon>Embryophyta</taxon>
        <taxon>Tracheophyta</taxon>
        <taxon>Spermatophyta</taxon>
        <taxon>Magnoliopsida</taxon>
        <taxon>Liliopsida</taxon>
        <taxon>Zingiberales</taxon>
        <taxon>Cannaceae</taxon>
        <taxon>Canna</taxon>
    </lineage>
</organism>
<reference evidence="2 3" key="1">
    <citation type="submission" date="2023-10" db="EMBL/GenBank/DDBJ databases">
        <title>Chromosome-scale genome assembly provides insights into flower coloration mechanisms of Canna indica.</title>
        <authorList>
            <person name="Li C."/>
        </authorList>
    </citation>
    <scope>NUCLEOTIDE SEQUENCE [LARGE SCALE GENOMIC DNA]</scope>
    <source>
        <tissue evidence="2">Flower</tissue>
    </source>
</reference>
<dbReference type="AlphaFoldDB" id="A0AAQ3KE17"/>
<protein>
    <recommendedName>
        <fullName evidence="4">Secreted protein</fullName>
    </recommendedName>
</protein>
<feature type="signal peptide" evidence="1">
    <location>
        <begin position="1"/>
        <end position="40"/>
    </location>
</feature>